<protein>
    <submittedName>
        <fullName evidence="2">SAC domain-containing protein</fullName>
    </submittedName>
</protein>
<accession>A0AC35TPX9</accession>
<dbReference type="Proteomes" id="UP000095286">
    <property type="component" value="Unplaced"/>
</dbReference>
<dbReference type="WBParaSite" id="RSKR_0000275700.1">
    <property type="protein sequence ID" value="RSKR_0000275700.1"/>
    <property type="gene ID" value="RSKR_0000275700"/>
</dbReference>
<sequence length="592" mass="67557">MNTYERLNLYTSPDKFYFEARDRVGSIVDSKYLEIDRFNGQLSLKDLNNAPIPIEQVTLAACYGLFGIFPSDYGSLLVTIKRAETIGMLNGSEIYKITEVDVVPFNKRSTGSTEFDVIRQIIEMIQYVVANGSFYYSNNFDLTKSMQWLGENSTPEFRQTSMLQRADTRFTWNRFMGTDFLKNSEMGQFISPVIQGFVGIRHCNVNDHTFKLILISRRSVKRAGVRFYKRGVDGSGNPANYVETEQIVEYDPYGNSMKRIFTAFVQMRGSIPLYWSQKPNLKWAPPLSVNPADDQLEAYLAHMKSQQFFYRGKHSIINLVNQKGKELKVGGELDRIVRQANLQFVTYHGFDFHKECHGLDWSRLSVLKNSLTKDINEAGYFNVQETNIAKYQNGYFRTNCMDCLDRTNVVQSLIALETLNIQLLDLGIVQDSFDLSRNDDFNDIFKNIWADNGDECSRQYAGTGALKADFTRVGKRTIQGALNDGVNAISRYFRNNFTDGYKQDSIDLFLGNAVLSNDAVPKLLTDPIVNVSSFNGAAILGFIFSLAMTILCILVSENLTATLFWFVFTLCLFFFIYLNGEDFVNKPKLKQE</sequence>
<organism evidence="1 2">
    <name type="scientific">Rhabditophanes sp. KR3021</name>
    <dbReference type="NCBI Taxonomy" id="114890"/>
    <lineage>
        <taxon>Eukaryota</taxon>
        <taxon>Metazoa</taxon>
        <taxon>Ecdysozoa</taxon>
        <taxon>Nematoda</taxon>
        <taxon>Chromadorea</taxon>
        <taxon>Rhabditida</taxon>
        <taxon>Tylenchina</taxon>
        <taxon>Panagrolaimomorpha</taxon>
        <taxon>Strongyloidoidea</taxon>
        <taxon>Alloionematidae</taxon>
        <taxon>Rhabditophanes</taxon>
    </lineage>
</organism>
<proteinExistence type="predicted"/>
<name>A0AC35TPX9_9BILA</name>
<reference evidence="2" key="1">
    <citation type="submission" date="2016-11" db="UniProtKB">
        <authorList>
            <consortium name="WormBaseParasite"/>
        </authorList>
    </citation>
    <scope>IDENTIFICATION</scope>
    <source>
        <strain evidence="2">KR3021</strain>
    </source>
</reference>
<evidence type="ECO:0000313" key="1">
    <source>
        <dbReference type="Proteomes" id="UP000095286"/>
    </source>
</evidence>
<evidence type="ECO:0000313" key="2">
    <source>
        <dbReference type="WBParaSite" id="RSKR_0000275700.1"/>
    </source>
</evidence>